<dbReference type="EMBL" id="LVZK01000001">
    <property type="protein sequence ID" value="OAP86509.1"/>
    <property type="molecule type" value="Genomic_DNA"/>
</dbReference>
<keyword evidence="2" id="KW-0812">Transmembrane</keyword>
<proteinExistence type="predicted"/>
<keyword evidence="4" id="KW-1185">Reference proteome</keyword>
<accession>A0A179B556</accession>
<dbReference type="Proteomes" id="UP000078368">
    <property type="component" value="Unassembled WGS sequence"/>
</dbReference>
<name>A0A179B556_9ACTO</name>
<protein>
    <submittedName>
        <fullName evidence="3">Uncharacterized protein</fullName>
    </submittedName>
</protein>
<evidence type="ECO:0000256" key="2">
    <source>
        <dbReference type="SAM" id="Phobius"/>
    </source>
</evidence>
<gene>
    <name evidence="3" type="ORF">A4H34_05100</name>
</gene>
<evidence type="ECO:0000313" key="4">
    <source>
        <dbReference type="Proteomes" id="UP000078368"/>
    </source>
</evidence>
<evidence type="ECO:0000256" key="1">
    <source>
        <dbReference type="SAM" id="MobiDB-lite"/>
    </source>
</evidence>
<reference evidence="3 4" key="1">
    <citation type="submission" date="2016-04" db="EMBL/GenBank/DDBJ databases">
        <title>Peptidophaga gingivicola gen. nov., sp. nov., isolated from human subgingival plaque.</title>
        <authorList>
            <person name="Beall C.J."/>
            <person name="Mokrzan E.M."/>
            <person name="Griffen A.L."/>
            <person name="Leys E.J."/>
        </authorList>
    </citation>
    <scope>NUCLEOTIDE SEQUENCE [LARGE SCALE GENOMIC DNA]</scope>
    <source>
        <strain evidence="3 4">BA112</strain>
    </source>
</reference>
<comment type="caution">
    <text evidence="3">The sequence shown here is derived from an EMBL/GenBank/DDBJ whole genome shotgun (WGS) entry which is preliminary data.</text>
</comment>
<feature type="region of interest" description="Disordered" evidence="1">
    <location>
        <begin position="90"/>
        <end position="143"/>
    </location>
</feature>
<feature type="transmembrane region" description="Helical" evidence="2">
    <location>
        <begin position="70"/>
        <end position="87"/>
    </location>
</feature>
<keyword evidence="2" id="KW-0472">Membrane</keyword>
<dbReference type="AlphaFoldDB" id="A0A179B556"/>
<sequence length="143" mass="15594">MGGNEYSSCHPVAWNFRGDLVPLSDDAFDVENPDDVQAYVDGAVSYKLEVKDAILRRVHEACKEARHERGIVIVVASIFFAVVFLSVPKPRRSRNGAGTREMSNGTGQNAVAGGENAAFMTEEKGTALGDRDETDFRRGTESN</sequence>
<keyword evidence="2" id="KW-1133">Transmembrane helix</keyword>
<feature type="compositionally biased region" description="Basic and acidic residues" evidence="1">
    <location>
        <begin position="121"/>
        <end position="143"/>
    </location>
</feature>
<evidence type="ECO:0000313" key="3">
    <source>
        <dbReference type="EMBL" id="OAP86509.1"/>
    </source>
</evidence>
<organism evidence="3 4">
    <name type="scientific">Peptidiphaga gingivicola</name>
    <dbReference type="NCBI Taxonomy" id="2741497"/>
    <lineage>
        <taxon>Bacteria</taxon>
        <taxon>Bacillati</taxon>
        <taxon>Actinomycetota</taxon>
        <taxon>Actinomycetes</taxon>
        <taxon>Actinomycetales</taxon>
        <taxon>Actinomycetaceae</taxon>
        <taxon>Peptidiphaga</taxon>
    </lineage>
</organism>